<dbReference type="RefSeq" id="WP_090851836.1">
    <property type="nucleotide sequence ID" value="NZ_FMZM01000002.1"/>
</dbReference>
<evidence type="ECO:0000256" key="2">
    <source>
        <dbReference type="SAM" id="Phobius"/>
    </source>
</evidence>
<evidence type="ECO:0000256" key="1">
    <source>
        <dbReference type="SAM" id="MobiDB-lite"/>
    </source>
</evidence>
<feature type="region of interest" description="Disordered" evidence="1">
    <location>
        <begin position="1"/>
        <end position="20"/>
    </location>
</feature>
<organism evidence="3 4">
    <name type="scientific">Nocardioides lianchengensis</name>
    <dbReference type="NCBI Taxonomy" id="1045774"/>
    <lineage>
        <taxon>Bacteria</taxon>
        <taxon>Bacillati</taxon>
        <taxon>Actinomycetota</taxon>
        <taxon>Actinomycetes</taxon>
        <taxon>Propionibacteriales</taxon>
        <taxon>Nocardioidaceae</taxon>
        <taxon>Nocardioides</taxon>
    </lineage>
</organism>
<dbReference type="AlphaFoldDB" id="A0A1G6LWG2"/>
<keyword evidence="2" id="KW-0812">Transmembrane</keyword>
<keyword evidence="2" id="KW-1133">Transmembrane helix</keyword>
<accession>A0A1G6LWG2</accession>
<keyword evidence="4" id="KW-1185">Reference proteome</keyword>
<gene>
    <name evidence="3" type="ORF">SAMN05421872_102382</name>
</gene>
<evidence type="ECO:0000313" key="4">
    <source>
        <dbReference type="Proteomes" id="UP000199034"/>
    </source>
</evidence>
<feature type="transmembrane region" description="Helical" evidence="2">
    <location>
        <begin position="47"/>
        <end position="69"/>
    </location>
</feature>
<protein>
    <submittedName>
        <fullName evidence="3">Uncharacterized protein</fullName>
    </submittedName>
</protein>
<dbReference type="EMBL" id="FMZM01000002">
    <property type="protein sequence ID" value="SDC47638.1"/>
    <property type="molecule type" value="Genomic_DNA"/>
</dbReference>
<feature type="region of interest" description="Disordered" evidence="1">
    <location>
        <begin position="132"/>
        <end position="152"/>
    </location>
</feature>
<dbReference type="OrthoDB" id="5198140at2"/>
<evidence type="ECO:0000313" key="3">
    <source>
        <dbReference type="EMBL" id="SDC47638.1"/>
    </source>
</evidence>
<proteinExistence type="predicted"/>
<name>A0A1G6LWG2_9ACTN</name>
<dbReference type="STRING" id="1045774.SAMN05421872_102382"/>
<keyword evidence="2" id="KW-0472">Membrane</keyword>
<dbReference type="Proteomes" id="UP000199034">
    <property type="component" value="Unassembled WGS sequence"/>
</dbReference>
<sequence length="197" mass="21307">MLDHDLDHLLQRARGPEPSERAVAAARGLAGDLRPTQRPHRRPSRRLRLAAVGLGAAVLLSAGTTLAAYQLSIPPFQTLPAGMQRLEHPIPLDFVEPDGTQRRCLVFLEFTDVDAADLERLDRAVADRAWTTDQQREVTGTAGGPAPRTEDEVLPDTAHDHLLAFAVTVVPTLSDDLPDGRRPTFAGYGASCVDGLP</sequence>
<reference evidence="3 4" key="1">
    <citation type="submission" date="2016-10" db="EMBL/GenBank/DDBJ databases">
        <authorList>
            <person name="de Groot N.N."/>
        </authorList>
    </citation>
    <scope>NUCLEOTIDE SEQUENCE [LARGE SCALE GENOMIC DNA]</scope>
    <source>
        <strain evidence="3 4">CGMCC 4.6858</strain>
    </source>
</reference>